<protein>
    <submittedName>
        <fullName evidence="3">Uncharacterized protein</fullName>
    </submittedName>
</protein>
<evidence type="ECO:0000313" key="4">
    <source>
        <dbReference type="Proteomes" id="UP000321798"/>
    </source>
</evidence>
<comment type="caution">
    <text evidence="3">The sequence shown here is derived from an EMBL/GenBank/DDBJ whole genome shotgun (WGS) entry which is preliminary data.</text>
</comment>
<dbReference type="Proteomes" id="UP000321798">
    <property type="component" value="Unassembled WGS sequence"/>
</dbReference>
<accession>A0A512PFY8</accession>
<evidence type="ECO:0000256" key="2">
    <source>
        <dbReference type="SAM" id="Phobius"/>
    </source>
</evidence>
<reference evidence="3 4" key="1">
    <citation type="submission" date="2019-07" db="EMBL/GenBank/DDBJ databases">
        <title>Whole genome shotgun sequence of Cellulomonas soli NBRC 109434.</title>
        <authorList>
            <person name="Hosoyama A."/>
            <person name="Uohara A."/>
            <person name="Ohji S."/>
            <person name="Ichikawa N."/>
        </authorList>
    </citation>
    <scope>NUCLEOTIDE SEQUENCE [LARGE SCALE GENOMIC DNA]</scope>
    <source>
        <strain evidence="3 4">NBRC 109434</strain>
    </source>
</reference>
<sequence length="199" mass="19952">MVNGLPAHVLLVHAVVVLVPLAALMAVIAAAWPAARRKLGFLTPLVGLAALGGVPLATEAGEWLEEHVPESPLVEQHTQYGDAVLVWAVGLFLVTCAVWFIGRLADRARAERLASAGTTGADGTVAATPTARSAWAGAPWARAVVGVVTLVIATGATLAVYRAGDSGARAAWQDQVGSTSSGTAGAGSAGQGDGDTDGG</sequence>
<organism evidence="3 4">
    <name type="scientific">Cellulomonas soli</name>
    <dbReference type="NCBI Taxonomy" id="931535"/>
    <lineage>
        <taxon>Bacteria</taxon>
        <taxon>Bacillati</taxon>
        <taxon>Actinomycetota</taxon>
        <taxon>Actinomycetes</taxon>
        <taxon>Micrococcales</taxon>
        <taxon>Cellulomonadaceae</taxon>
        <taxon>Cellulomonas</taxon>
    </lineage>
</organism>
<keyword evidence="4" id="KW-1185">Reference proteome</keyword>
<keyword evidence="2" id="KW-1133">Transmembrane helix</keyword>
<dbReference type="EMBL" id="BKAL01000010">
    <property type="protein sequence ID" value="GEP70119.1"/>
    <property type="molecule type" value="Genomic_DNA"/>
</dbReference>
<proteinExistence type="predicted"/>
<keyword evidence="2" id="KW-0472">Membrane</keyword>
<feature type="transmembrane region" description="Helical" evidence="2">
    <location>
        <begin position="39"/>
        <end position="58"/>
    </location>
</feature>
<gene>
    <name evidence="3" type="ORF">CSO01_28340</name>
</gene>
<dbReference type="AlphaFoldDB" id="A0A512PFY8"/>
<evidence type="ECO:0000313" key="3">
    <source>
        <dbReference type="EMBL" id="GEP70119.1"/>
    </source>
</evidence>
<name>A0A512PFY8_9CELL</name>
<feature type="transmembrane region" description="Helical" evidence="2">
    <location>
        <begin position="12"/>
        <end position="32"/>
    </location>
</feature>
<evidence type="ECO:0000256" key="1">
    <source>
        <dbReference type="SAM" id="MobiDB-lite"/>
    </source>
</evidence>
<feature type="compositionally biased region" description="Gly residues" evidence="1">
    <location>
        <begin position="184"/>
        <end position="193"/>
    </location>
</feature>
<feature type="region of interest" description="Disordered" evidence="1">
    <location>
        <begin position="174"/>
        <end position="199"/>
    </location>
</feature>
<dbReference type="RefSeq" id="WP_179561766.1">
    <property type="nucleotide sequence ID" value="NZ_BAABBJ010000002.1"/>
</dbReference>
<keyword evidence="2" id="KW-0812">Transmembrane</keyword>
<feature type="transmembrane region" description="Helical" evidence="2">
    <location>
        <begin position="84"/>
        <end position="102"/>
    </location>
</feature>